<dbReference type="EC" id="7.1.1.-" evidence="5"/>
<evidence type="ECO:0000256" key="5">
    <source>
        <dbReference type="HAMAP-Rule" id="MF_00445"/>
    </source>
</evidence>
<evidence type="ECO:0000256" key="2">
    <source>
        <dbReference type="ARBA" id="ARBA00022692"/>
    </source>
</evidence>
<feature type="transmembrane region" description="Helical" evidence="5">
    <location>
        <begin position="79"/>
        <end position="99"/>
    </location>
</feature>
<keyword evidence="5" id="KW-0813">Transport</keyword>
<protein>
    <recommendedName>
        <fullName evidence="5">NADH-quinone oxidoreductase subunit N</fullName>
        <ecNumber evidence="5">7.1.1.-</ecNumber>
    </recommendedName>
    <alternativeName>
        <fullName evidence="5">NADH dehydrogenase I subunit N</fullName>
    </alternativeName>
    <alternativeName>
        <fullName evidence="5">NDH-1 subunit N</fullName>
    </alternativeName>
</protein>
<comment type="similarity">
    <text evidence="5">Belongs to the complex I subunit 2 family.</text>
</comment>
<dbReference type="InterPro" id="IPR001750">
    <property type="entry name" value="ND/Mrp_TM"/>
</dbReference>
<accession>A0ABW2C1Y2</accession>
<keyword evidence="5" id="KW-1278">Translocase</keyword>
<dbReference type="EMBL" id="JBHSXX010000001">
    <property type="protein sequence ID" value="MFC6868869.1"/>
    <property type="molecule type" value="Genomic_DNA"/>
</dbReference>
<dbReference type="Pfam" id="PF00361">
    <property type="entry name" value="Proton_antipo_M"/>
    <property type="match status" value="1"/>
</dbReference>
<keyword evidence="3 5" id="KW-1133">Transmembrane helix</keyword>
<evidence type="ECO:0000256" key="4">
    <source>
        <dbReference type="ARBA" id="ARBA00023136"/>
    </source>
</evidence>
<feature type="transmembrane region" description="Helical" evidence="5">
    <location>
        <begin position="440"/>
        <end position="464"/>
    </location>
</feature>
<comment type="catalytic activity">
    <reaction evidence="5">
        <text>a quinone + NADH + 5 H(+)(in) = a quinol + NAD(+) + 4 H(+)(out)</text>
        <dbReference type="Rhea" id="RHEA:57888"/>
        <dbReference type="ChEBI" id="CHEBI:15378"/>
        <dbReference type="ChEBI" id="CHEBI:24646"/>
        <dbReference type="ChEBI" id="CHEBI:57540"/>
        <dbReference type="ChEBI" id="CHEBI:57945"/>
        <dbReference type="ChEBI" id="CHEBI:132124"/>
    </reaction>
</comment>
<feature type="transmembrane region" description="Helical" evidence="5">
    <location>
        <begin position="358"/>
        <end position="379"/>
    </location>
</feature>
<evidence type="ECO:0000256" key="1">
    <source>
        <dbReference type="ARBA" id="ARBA00004127"/>
    </source>
</evidence>
<dbReference type="PANTHER" id="PTHR22773">
    <property type="entry name" value="NADH DEHYDROGENASE"/>
    <property type="match status" value="1"/>
</dbReference>
<feature type="domain" description="NADH:quinone oxidoreductase/Mrp antiporter transmembrane" evidence="7">
    <location>
        <begin position="129"/>
        <end position="411"/>
    </location>
</feature>
<feature type="transmembrane region" description="Helical" evidence="5">
    <location>
        <begin position="135"/>
        <end position="153"/>
    </location>
</feature>
<feature type="transmembrane region" description="Helical" evidence="5">
    <location>
        <begin position="12"/>
        <end position="32"/>
    </location>
</feature>
<feature type="transmembrane region" description="Helical" evidence="5">
    <location>
        <begin position="298"/>
        <end position="319"/>
    </location>
</feature>
<evidence type="ECO:0000256" key="6">
    <source>
        <dbReference type="RuleBase" id="RU000320"/>
    </source>
</evidence>
<dbReference type="HAMAP" id="MF_00445">
    <property type="entry name" value="NDH1_NuoN_1"/>
    <property type="match status" value="1"/>
</dbReference>
<evidence type="ECO:0000313" key="9">
    <source>
        <dbReference type="Proteomes" id="UP001596337"/>
    </source>
</evidence>
<keyword evidence="5" id="KW-1003">Cell membrane</keyword>
<keyword evidence="4 5" id="KW-0472">Membrane</keyword>
<comment type="function">
    <text evidence="5">NDH-1 shuttles electrons from NADH, via FMN and iron-sulfur (Fe-S) centers, to quinones in the respiratory chain. The immediate electron acceptor for the enzyme in this species is believed to be a menaquinone. Couples the redox reaction to proton translocation (for every two electrons transferred, four hydrogen ions are translocated across the cytoplasmic membrane), and thus conserves the redox energy in a proton gradient.</text>
</comment>
<comment type="subcellular location">
    <subcellularLocation>
        <location evidence="5">Cell membrane</location>
        <topology evidence="5">Multi-pass membrane protein</topology>
    </subcellularLocation>
    <subcellularLocation>
        <location evidence="1">Endomembrane system</location>
        <topology evidence="1">Multi-pass membrane protein</topology>
    </subcellularLocation>
    <subcellularLocation>
        <location evidence="6">Membrane</location>
        <topology evidence="6">Multi-pass membrane protein</topology>
    </subcellularLocation>
</comment>
<name>A0ABW2C1Y2_9PSEU</name>
<feature type="transmembrane region" description="Helical" evidence="5">
    <location>
        <begin position="165"/>
        <end position="187"/>
    </location>
</feature>
<proteinExistence type="inferred from homology"/>
<dbReference type="InterPro" id="IPR010096">
    <property type="entry name" value="NADH-Q_OxRdtase_suN/2"/>
</dbReference>
<comment type="subunit">
    <text evidence="5">NDH-1 is composed of 14 different subunits. Subunits NuoA, H, J, K, L, M, N constitute the membrane sector of the complex.</text>
</comment>
<dbReference type="RefSeq" id="WP_345396926.1">
    <property type="nucleotide sequence ID" value="NZ_BAABLA010000026.1"/>
</dbReference>
<sequence length="465" mass="47053">MGHPVMRSLTLVVPEAALLIGAVAALSTGMFLPRRRQWLTHGLAGVALLVAAVAALVAGLLTGSGTAQAAFHGTYHVDALLTTVRVVAPVAALGVLTMARREVRAHPRETEYAVLVLLATLGTVLLAGASDLLVLIAAYLLTGVPLYALAGFDKDHAGTESALKLALFGALAAAMMLLGVTAIFGLAGGTVYATLHEGLGDIPEGVVAGAAVFLLTGLLFEAGVVPAHFWVPDATAGAGVGVAALLTTVPKLGAVAAIHRLVANALPADVSVVVALLAAASMTLGNLAAFWQRGARRLLAYSTVSQVGYLLIAVAAAPLPEARDALAFYLAAYAVTNLGAFAVVAAVRGEWIDSYAGLVRRAPALAVSLVVCLLGLVGTPPTAVFVGKLTVFTAGVHAGLAWLVVLALANTVASVFYYLRWFAPAVFRRPAGEAGLSMNGWGAATAYAAAVLSLALGVGAGVVLG</sequence>
<feature type="transmembrane region" description="Helical" evidence="5">
    <location>
        <begin position="399"/>
        <end position="419"/>
    </location>
</feature>
<evidence type="ECO:0000313" key="8">
    <source>
        <dbReference type="EMBL" id="MFC6868869.1"/>
    </source>
</evidence>
<evidence type="ECO:0000256" key="3">
    <source>
        <dbReference type="ARBA" id="ARBA00022989"/>
    </source>
</evidence>
<keyword evidence="5" id="KW-0520">NAD</keyword>
<organism evidence="8 9">
    <name type="scientific">Haloechinothrix salitolerans</name>
    <dbReference type="NCBI Taxonomy" id="926830"/>
    <lineage>
        <taxon>Bacteria</taxon>
        <taxon>Bacillati</taxon>
        <taxon>Actinomycetota</taxon>
        <taxon>Actinomycetes</taxon>
        <taxon>Pseudonocardiales</taxon>
        <taxon>Pseudonocardiaceae</taxon>
        <taxon>Haloechinothrix</taxon>
    </lineage>
</organism>
<feature type="transmembrane region" description="Helical" evidence="5">
    <location>
        <begin position="111"/>
        <end position="129"/>
    </location>
</feature>
<feature type="transmembrane region" description="Helical" evidence="5">
    <location>
        <begin position="44"/>
        <end position="67"/>
    </location>
</feature>
<comment type="caution">
    <text evidence="8">The sequence shown here is derived from an EMBL/GenBank/DDBJ whole genome shotgun (WGS) entry which is preliminary data.</text>
</comment>
<keyword evidence="5" id="KW-0874">Quinone</keyword>
<gene>
    <name evidence="5" type="primary">nuoN</name>
    <name evidence="8" type="ORF">ACFQGD_17135</name>
</gene>
<keyword evidence="2 5" id="KW-0812">Transmembrane</keyword>
<feature type="transmembrane region" description="Helical" evidence="5">
    <location>
        <begin position="238"/>
        <end position="258"/>
    </location>
</feature>
<feature type="transmembrane region" description="Helical" evidence="5">
    <location>
        <begin position="325"/>
        <end position="346"/>
    </location>
</feature>
<dbReference type="Proteomes" id="UP001596337">
    <property type="component" value="Unassembled WGS sequence"/>
</dbReference>
<feature type="transmembrane region" description="Helical" evidence="5">
    <location>
        <begin position="270"/>
        <end position="291"/>
    </location>
</feature>
<reference evidence="9" key="1">
    <citation type="journal article" date="2019" name="Int. J. Syst. Evol. Microbiol.">
        <title>The Global Catalogue of Microorganisms (GCM) 10K type strain sequencing project: providing services to taxonomists for standard genome sequencing and annotation.</title>
        <authorList>
            <consortium name="The Broad Institute Genomics Platform"/>
            <consortium name="The Broad Institute Genome Sequencing Center for Infectious Disease"/>
            <person name="Wu L."/>
            <person name="Ma J."/>
        </authorList>
    </citation>
    <scope>NUCLEOTIDE SEQUENCE [LARGE SCALE GENOMIC DNA]</scope>
    <source>
        <strain evidence="9">KCTC 32255</strain>
    </source>
</reference>
<keyword evidence="9" id="KW-1185">Reference proteome</keyword>
<evidence type="ECO:0000259" key="7">
    <source>
        <dbReference type="Pfam" id="PF00361"/>
    </source>
</evidence>
<feature type="transmembrane region" description="Helical" evidence="5">
    <location>
        <begin position="207"/>
        <end position="231"/>
    </location>
</feature>